<protein>
    <submittedName>
        <fullName evidence="1">Cysteine-rich receptor-like protein kinase</fullName>
    </submittedName>
</protein>
<sequence length="109" mass="11991">MSNRPNLDGMTFNCLAEEDVAILSASFSATEIEVAVAPSNGNKSPGPDGFNFSFFKRLWDLIKGEVGVMFDQFFSSANLPRSFSSYFITLIPKVDSPLKIGDFRLISLV</sequence>
<dbReference type="AlphaFoldDB" id="A0A392QZ89"/>
<evidence type="ECO:0000313" key="1">
    <source>
        <dbReference type="EMBL" id="MCI28890.1"/>
    </source>
</evidence>
<keyword evidence="1" id="KW-0808">Transferase</keyword>
<evidence type="ECO:0000313" key="2">
    <source>
        <dbReference type="Proteomes" id="UP000265520"/>
    </source>
</evidence>
<keyword evidence="2" id="KW-1185">Reference proteome</keyword>
<keyword evidence="1" id="KW-0675">Receptor</keyword>
<feature type="non-terminal residue" evidence="1">
    <location>
        <position position="109"/>
    </location>
</feature>
<proteinExistence type="predicted"/>
<dbReference type="Proteomes" id="UP000265520">
    <property type="component" value="Unassembled WGS sequence"/>
</dbReference>
<comment type="caution">
    <text evidence="1">The sequence shown here is derived from an EMBL/GenBank/DDBJ whole genome shotgun (WGS) entry which is preliminary data.</text>
</comment>
<reference evidence="1 2" key="1">
    <citation type="journal article" date="2018" name="Front. Plant Sci.">
        <title>Red Clover (Trifolium pratense) and Zigzag Clover (T. medium) - A Picture of Genomic Similarities and Differences.</title>
        <authorList>
            <person name="Dluhosova J."/>
            <person name="Istvanek J."/>
            <person name="Nedelnik J."/>
            <person name="Repkova J."/>
        </authorList>
    </citation>
    <scope>NUCLEOTIDE SEQUENCE [LARGE SCALE GENOMIC DNA]</scope>
    <source>
        <strain evidence="2">cv. 10/8</strain>
        <tissue evidence="1">Leaf</tissue>
    </source>
</reference>
<name>A0A392QZ89_9FABA</name>
<dbReference type="EMBL" id="LXQA010168714">
    <property type="protein sequence ID" value="MCI28890.1"/>
    <property type="molecule type" value="Genomic_DNA"/>
</dbReference>
<accession>A0A392QZ89</accession>
<dbReference type="GO" id="GO:0016301">
    <property type="term" value="F:kinase activity"/>
    <property type="evidence" value="ECO:0007669"/>
    <property type="project" value="UniProtKB-KW"/>
</dbReference>
<organism evidence="1 2">
    <name type="scientific">Trifolium medium</name>
    <dbReference type="NCBI Taxonomy" id="97028"/>
    <lineage>
        <taxon>Eukaryota</taxon>
        <taxon>Viridiplantae</taxon>
        <taxon>Streptophyta</taxon>
        <taxon>Embryophyta</taxon>
        <taxon>Tracheophyta</taxon>
        <taxon>Spermatophyta</taxon>
        <taxon>Magnoliopsida</taxon>
        <taxon>eudicotyledons</taxon>
        <taxon>Gunneridae</taxon>
        <taxon>Pentapetalae</taxon>
        <taxon>rosids</taxon>
        <taxon>fabids</taxon>
        <taxon>Fabales</taxon>
        <taxon>Fabaceae</taxon>
        <taxon>Papilionoideae</taxon>
        <taxon>50 kb inversion clade</taxon>
        <taxon>NPAAA clade</taxon>
        <taxon>Hologalegina</taxon>
        <taxon>IRL clade</taxon>
        <taxon>Trifolieae</taxon>
        <taxon>Trifolium</taxon>
    </lineage>
</organism>
<keyword evidence="1" id="KW-0418">Kinase</keyword>